<keyword evidence="3" id="KW-1185">Reference proteome</keyword>
<evidence type="ECO:0000256" key="1">
    <source>
        <dbReference type="SAM" id="MobiDB-lite"/>
    </source>
</evidence>
<protein>
    <submittedName>
        <fullName evidence="2">Uncharacterized protein</fullName>
    </submittedName>
</protein>
<evidence type="ECO:0000313" key="3">
    <source>
        <dbReference type="Proteomes" id="UP001352852"/>
    </source>
</evidence>
<dbReference type="Proteomes" id="UP001352852">
    <property type="component" value="Unassembled WGS sequence"/>
</dbReference>
<feature type="region of interest" description="Disordered" evidence="1">
    <location>
        <begin position="1"/>
        <end position="20"/>
    </location>
</feature>
<evidence type="ECO:0000313" key="2">
    <source>
        <dbReference type="EMBL" id="MED6282457.1"/>
    </source>
</evidence>
<organism evidence="2 3">
    <name type="scientific">Characodon lateralis</name>
    <dbReference type="NCBI Taxonomy" id="208331"/>
    <lineage>
        <taxon>Eukaryota</taxon>
        <taxon>Metazoa</taxon>
        <taxon>Chordata</taxon>
        <taxon>Craniata</taxon>
        <taxon>Vertebrata</taxon>
        <taxon>Euteleostomi</taxon>
        <taxon>Actinopterygii</taxon>
        <taxon>Neopterygii</taxon>
        <taxon>Teleostei</taxon>
        <taxon>Neoteleostei</taxon>
        <taxon>Acanthomorphata</taxon>
        <taxon>Ovalentaria</taxon>
        <taxon>Atherinomorphae</taxon>
        <taxon>Cyprinodontiformes</taxon>
        <taxon>Goodeidae</taxon>
        <taxon>Characodon</taxon>
    </lineage>
</organism>
<sequence length="87" mass="9443">MSSHARPTTQCTTAPSSHHGLSLTGHPGNFLQASLDQLTFDVTLLSIPLVLCSQIPHLSFPMAVQSSLPNSNWVPLLSLQFIYLTLD</sequence>
<proteinExistence type="predicted"/>
<gene>
    <name evidence="2" type="ORF">CHARACLAT_032342</name>
</gene>
<accession>A0ABU7E5M9</accession>
<comment type="caution">
    <text evidence="2">The sequence shown here is derived from an EMBL/GenBank/DDBJ whole genome shotgun (WGS) entry which is preliminary data.</text>
</comment>
<name>A0ABU7E5M9_9TELE</name>
<feature type="compositionally biased region" description="Polar residues" evidence="1">
    <location>
        <begin position="1"/>
        <end position="16"/>
    </location>
</feature>
<dbReference type="EMBL" id="JAHUTJ010046700">
    <property type="protein sequence ID" value="MED6282457.1"/>
    <property type="molecule type" value="Genomic_DNA"/>
</dbReference>
<reference evidence="2 3" key="1">
    <citation type="submission" date="2021-06" db="EMBL/GenBank/DDBJ databases">
        <authorList>
            <person name="Palmer J.M."/>
        </authorList>
    </citation>
    <scope>NUCLEOTIDE SEQUENCE [LARGE SCALE GENOMIC DNA]</scope>
    <source>
        <strain evidence="2 3">CL_MEX2019</strain>
        <tissue evidence="2">Muscle</tissue>
    </source>
</reference>